<reference evidence="2 3" key="1">
    <citation type="submission" date="2024-05" db="EMBL/GenBank/DDBJ databases">
        <title>Genome sequencing and assembly of Indian major carp, Cirrhinus mrigala (Hamilton, 1822).</title>
        <authorList>
            <person name="Mohindra V."/>
            <person name="Chowdhury L.M."/>
            <person name="Lal K."/>
            <person name="Jena J.K."/>
        </authorList>
    </citation>
    <scope>NUCLEOTIDE SEQUENCE [LARGE SCALE GENOMIC DNA]</scope>
    <source>
        <strain evidence="2">CM1030</strain>
        <tissue evidence="2">Blood</tissue>
    </source>
</reference>
<protein>
    <submittedName>
        <fullName evidence="2">Uncharacterized protein</fullName>
    </submittedName>
</protein>
<feature type="transmembrane region" description="Helical" evidence="1">
    <location>
        <begin position="20"/>
        <end position="42"/>
    </location>
</feature>
<keyword evidence="1" id="KW-0812">Transmembrane</keyword>
<proteinExistence type="predicted"/>
<dbReference type="EMBL" id="JAMKFB020000017">
    <property type="protein sequence ID" value="KAL0170552.1"/>
    <property type="molecule type" value="Genomic_DNA"/>
</dbReference>
<feature type="non-terminal residue" evidence="2">
    <location>
        <position position="54"/>
    </location>
</feature>
<feature type="non-terminal residue" evidence="2">
    <location>
        <position position="1"/>
    </location>
</feature>
<comment type="caution">
    <text evidence="2">The sequence shown here is derived from an EMBL/GenBank/DDBJ whole genome shotgun (WGS) entry which is preliminary data.</text>
</comment>
<dbReference type="Proteomes" id="UP001529510">
    <property type="component" value="Unassembled WGS sequence"/>
</dbReference>
<keyword evidence="1" id="KW-1133">Transmembrane helix</keyword>
<dbReference type="AlphaFoldDB" id="A0ABD0P900"/>
<name>A0ABD0P900_CIRMR</name>
<evidence type="ECO:0000256" key="1">
    <source>
        <dbReference type="SAM" id="Phobius"/>
    </source>
</evidence>
<evidence type="ECO:0000313" key="2">
    <source>
        <dbReference type="EMBL" id="KAL0170552.1"/>
    </source>
</evidence>
<organism evidence="2 3">
    <name type="scientific">Cirrhinus mrigala</name>
    <name type="common">Mrigala</name>
    <dbReference type="NCBI Taxonomy" id="683832"/>
    <lineage>
        <taxon>Eukaryota</taxon>
        <taxon>Metazoa</taxon>
        <taxon>Chordata</taxon>
        <taxon>Craniata</taxon>
        <taxon>Vertebrata</taxon>
        <taxon>Euteleostomi</taxon>
        <taxon>Actinopterygii</taxon>
        <taxon>Neopterygii</taxon>
        <taxon>Teleostei</taxon>
        <taxon>Ostariophysi</taxon>
        <taxon>Cypriniformes</taxon>
        <taxon>Cyprinidae</taxon>
        <taxon>Labeoninae</taxon>
        <taxon>Labeonini</taxon>
        <taxon>Cirrhinus</taxon>
    </lineage>
</organism>
<evidence type="ECO:0000313" key="3">
    <source>
        <dbReference type="Proteomes" id="UP001529510"/>
    </source>
</evidence>
<sequence>VLTEPNPPFAIRAGLIMRLLFYIFAPISCTPAHLPLQLYLFITQVAGIHDMFSE</sequence>
<keyword evidence="3" id="KW-1185">Reference proteome</keyword>
<accession>A0ABD0P900</accession>
<gene>
    <name evidence="2" type="ORF">M9458_035148</name>
</gene>
<keyword evidence="1" id="KW-0472">Membrane</keyword>